<dbReference type="HOGENOM" id="CLU_1215621_0_0_1"/>
<dbReference type="EMBL" id="CM001214">
    <property type="protein sequence ID" value="EGP82038.1"/>
    <property type="molecule type" value="Genomic_DNA"/>
</dbReference>
<keyword evidence="3" id="KW-1185">Reference proteome</keyword>
<dbReference type="InParanoid" id="F9XRT9"/>
<accession>F9XRT9</accession>
<organism evidence="2 3">
    <name type="scientific">Zymoseptoria tritici (strain CBS 115943 / IPO323)</name>
    <name type="common">Speckled leaf blotch fungus</name>
    <name type="synonym">Septoria tritici</name>
    <dbReference type="NCBI Taxonomy" id="336722"/>
    <lineage>
        <taxon>Eukaryota</taxon>
        <taxon>Fungi</taxon>
        <taxon>Dikarya</taxon>
        <taxon>Ascomycota</taxon>
        <taxon>Pezizomycotina</taxon>
        <taxon>Dothideomycetes</taxon>
        <taxon>Dothideomycetidae</taxon>
        <taxon>Mycosphaerellales</taxon>
        <taxon>Mycosphaerellaceae</taxon>
        <taxon>Zymoseptoria</taxon>
    </lineage>
</organism>
<sequence length="228" mass="25333">MEKTTLPRTTATTQVLRLQILKTPLSARPDIVVLTTLLSPPLPEDIEAQIINLEIRTDRASSEVRFRDSDSSEHDSSEHDSSEHASTEHDSTRYDSDEPAHDLEKREKGYSEGISLQNNARRGTSLEGAIVDEQECLGRKLYLLEGDADYCYLQEEDESADVPLIELEGVHLSWVPHRRSFVGLEALSWLSGSEAGGLQGRIMLKSIEHLTGDVDLGWISKVVPNAQG</sequence>
<dbReference type="AlphaFoldDB" id="F9XRT9"/>
<protein>
    <submittedName>
        <fullName evidence="2">Uncharacterized protein</fullName>
    </submittedName>
</protein>
<reference evidence="2 3" key="1">
    <citation type="journal article" date="2011" name="PLoS Genet.">
        <title>Finished genome of the fungal wheat pathogen Mycosphaerella graminicola reveals dispensome structure, chromosome plasticity, and stealth pathogenesis.</title>
        <authorList>
            <person name="Goodwin S.B."/>
            <person name="Ben M'barek S."/>
            <person name="Dhillon B."/>
            <person name="Wittenberg A.H.J."/>
            <person name="Crane C.F."/>
            <person name="Hane J.K."/>
            <person name="Foster A.J."/>
            <person name="Van der Lee T.A.J."/>
            <person name="Grimwood J."/>
            <person name="Aerts A."/>
            <person name="Antoniw J."/>
            <person name="Bailey A."/>
            <person name="Bluhm B."/>
            <person name="Bowler J."/>
            <person name="Bristow J."/>
            <person name="van der Burgt A."/>
            <person name="Canto-Canche B."/>
            <person name="Churchill A.C.L."/>
            <person name="Conde-Ferraez L."/>
            <person name="Cools H.J."/>
            <person name="Coutinho P.M."/>
            <person name="Csukai M."/>
            <person name="Dehal P."/>
            <person name="De Wit P."/>
            <person name="Donzelli B."/>
            <person name="van de Geest H.C."/>
            <person name="van Ham R.C.H.J."/>
            <person name="Hammond-Kosack K.E."/>
            <person name="Henrissat B."/>
            <person name="Kilian A."/>
            <person name="Kobayashi A.K."/>
            <person name="Koopmann E."/>
            <person name="Kourmpetis Y."/>
            <person name="Kuzniar A."/>
            <person name="Lindquist E."/>
            <person name="Lombard V."/>
            <person name="Maliepaard C."/>
            <person name="Martins N."/>
            <person name="Mehrabi R."/>
            <person name="Nap J.P.H."/>
            <person name="Ponomarenko A."/>
            <person name="Rudd J.J."/>
            <person name="Salamov A."/>
            <person name="Schmutz J."/>
            <person name="Schouten H.J."/>
            <person name="Shapiro H."/>
            <person name="Stergiopoulos I."/>
            <person name="Torriani S.F.F."/>
            <person name="Tu H."/>
            <person name="de Vries R.P."/>
            <person name="Waalwijk C."/>
            <person name="Ware S.B."/>
            <person name="Wiebenga A."/>
            <person name="Zwiers L.-H."/>
            <person name="Oliver R.P."/>
            <person name="Grigoriev I.V."/>
            <person name="Kema G.H.J."/>
        </authorList>
    </citation>
    <scope>NUCLEOTIDE SEQUENCE [LARGE SCALE GENOMIC DNA]</scope>
    <source>
        <strain evidence="3">CBS 115943 / IPO323</strain>
    </source>
</reference>
<evidence type="ECO:0000313" key="3">
    <source>
        <dbReference type="Proteomes" id="UP000008062"/>
    </source>
</evidence>
<feature type="region of interest" description="Disordered" evidence="1">
    <location>
        <begin position="61"/>
        <end position="101"/>
    </location>
</feature>
<evidence type="ECO:0000313" key="2">
    <source>
        <dbReference type="EMBL" id="EGP82038.1"/>
    </source>
</evidence>
<evidence type="ECO:0000256" key="1">
    <source>
        <dbReference type="SAM" id="MobiDB-lite"/>
    </source>
</evidence>
<dbReference type="Proteomes" id="UP000008062">
    <property type="component" value="Chromosome 19"/>
</dbReference>
<dbReference type="RefSeq" id="XP_003847062.1">
    <property type="nucleotide sequence ID" value="XM_003847014.1"/>
</dbReference>
<name>F9XRT9_ZYMTI</name>
<dbReference type="GeneID" id="13399221"/>
<gene>
    <name evidence="2" type="ORF">MYCGRDRAFT_97932</name>
</gene>
<dbReference type="KEGG" id="ztr:MYCGRDRAFT_97932"/>
<proteinExistence type="predicted"/>